<reference evidence="3" key="1">
    <citation type="submission" date="2021-11" db="EMBL/GenBank/DDBJ databases">
        <authorList>
            <person name="Herlambang A."/>
            <person name="Guo Y."/>
            <person name="Takashima Y."/>
            <person name="Nishizawa T."/>
        </authorList>
    </citation>
    <scope>NUCLEOTIDE SEQUENCE</scope>
    <source>
        <strain evidence="3">E1425</strain>
    </source>
</reference>
<evidence type="ECO:0000313" key="3">
    <source>
        <dbReference type="EMBL" id="GJJ76692.1"/>
    </source>
</evidence>
<feature type="region of interest" description="Disordered" evidence="2">
    <location>
        <begin position="12"/>
        <end position="54"/>
    </location>
</feature>
<dbReference type="PIRSF" id="PIRSF015730">
    <property type="entry name" value="TFAR19"/>
    <property type="match status" value="1"/>
</dbReference>
<dbReference type="GO" id="GO:0005634">
    <property type="term" value="C:nucleus"/>
    <property type="evidence" value="ECO:0007669"/>
    <property type="project" value="TreeGrafter"/>
</dbReference>
<feature type="compositionally biased region" description="Basic and acidic residues" evidence="2">
    <location>
        <begin position="40"/>
        <end position="54"/>
    </location>
</feature>
<dbReference type="InterPro" id="IPR036883">
    <property type="entry name" value="PDCD5-like_sf"/>
</dbReference>
<accession>A0A9P3HHH0</accession>
<dbReference type="AlphaFoldDB" id="A0A9P3HHH0"/>
<gene>
    <name evidence="3" type="ORF">EMPS_09051</name>
</gene>
<dbReference type="Gene3D" id="1.10.8.140">
    <property type="entry name" value="PDCD5-like"/>
    <property type="match status" value="1"/>
</dbReference>
<evidence type="ECO:0000256" key="1">
    <source>
        <dbReference type="ARBA" id="ARBA00010490"/>
    </source>
</evidence>
<evidence type="ECO:0000313" key="4">
    <source>
        <dbReference type="Proteomes" id="UP000827284"/>
    </source>
</evidence>
<evidence type="ECO:0000256" key="2">
    <source>
        <dbReference type="SAM" id="MobiDB-lite"/>
    </source>
</evidence>
<dbReference type="Pfam" id="PF01984">
    <property type="entry name" value="dsDNA_bind"/>
    <property type="match status" value="1"/>
</dbReference>
<dbReference type="Proteomes" id="UP000827284">
    <property type="component" value="Unassembled WGS sequence"/>
</dbReference>
<feature type="compositionally biased region" description="Low complexity" evidence="2">
    <location>
        <begin position="27"/>
        <end position="39"/>
    </location>
</feature>
<keyword evidence="4" id="KW-1185">Reference proteome</keyword>
<sequence>MEDDELEQIRARRMAELRAQAGGSSGGSSSMGLPAGLSAGKKDDDEKAKKSQMEEMRRTMLIQILDGEARERLSRIAMVKAEKARAVEDLLIRMAQGGQVRSKITETQLIELLEQVNQQTNKGTKIVYNRRRYDDSDDDYGL</sequence>
<dbReference type="GO" id="GO:0003677">
    <property type="term" value="F:DNA binding"/>
    <property type="evidence" value="ECO:0007669"/>
    <property type="project" value="InterPro"/>
</dbReference>
<dbReference type="PANTHER" id="PTHR10840:SF0">
    <property type="entry name" value="PROGRAMMED CELL DEATH PROTEIN 5"/>
    <property type="match status" value="1"/>
</dbReference>
<dbReference type="InterPro" id="IPR002836">
    <property type="entry name" value="PDCD5-like"/>
</dbReference>
<dbReference type="SUPFAM" id="SSF46950">
    <property type="entry name" value="Double-stranded DNA-binding domain"/>
    <property type="match status" value="1"/>
</dbReference>
<protein>
    <submittedName>
        <fullName evidence="3">Programmed cell death protein 5</fullName>
    </submittedName>
</protein>
<dbReference type="EMBL" id="BQFW01000012">
    <property type="protein sequence ID" value="GJJ76692.1"/>
    <property type="molecule type" value="Genomic_DNA"/>
</dbReference>
<comment type="similarity">
    <text evidence="1">Belongs to the PDCD5 family.</text>
</comment>
<dbReference type="GO" id="GO:0005829">
    <property type="term" value="C:cytosol"/>
    <property type="evidence" value="ECO:0007669"/>
    <property type="project" value="TreeGrafter"/>
</dbReference>
<dbReference type="FunFam" id="1.10.8.140:FF:000006">
    <property type="entry name" value="programmed cell death protein 5-like"/>
    <property type="match status" value="1"/>
</dbReference>
<dbReference type="PANTHER" id="PTHR10840">
    <property type="entry name" value="PROGRAMMED CELL DEATH PROTEIN 5"/>
    <property type="match status" value="1"/>
</dbReference>
<reference evidence="3" key="2">
    <citation type="journal article" date="2022" name="Microbiol. Resour. Announc.">
        <title>Whole-Genome Sequence of Entomortierella parvispora E1425, a Mucoromycotan Fungus Associated with Burkholderiaceae-Related Endosymbiotic Bacteria.</title>
        <authorList>
            <person name="Herlambang A."/>
            <person name="Guo Y."/>
            <person name="Takashima Y."/>
            <person name="Narisawa K."/>
            <person name="Ohta H."/>
            <person name="Nishizawa T."/>
        </authorList>
    </citation>
    <scope>NUCLEOTIDE SEQUENCE</scope>
    <source>
        <strain evidence="3">E1425</strain>
    </source>
</reference>
<organism evidence="3 4">
    <name type="scientific">Entomortierella parvispora</name>
    <dbReference type="NCBI Taxonomy" id="205924"/>
    <lineage>
        <taxon>Eukaryota</taxon>
        <taxon>Fungi</taxon>
        <taxon>Fungi incertae sedis</taxon>
        <taxon>Mucoromycota</taxon>
        <taxon>Mortierellomycotina</taxon>
        <taxon>Mortierellomycetes</taxon>
        <taxon>Mortierellales</taxon>
        <taxon>Mortierellaceae</taxon>
        <taxon>Entomortierella</taxon>
    </lineage>
</organism>
<proteinExistence type="inferred from homology"/>
<name>A0A9P3HHH0_9FUNG</name>
<comment type="caution">
    <text evidence="3">The sequence shown here is derived from an EMBL/GenBank/DDBJ whole genome shotgun (WGS) entry which is preliminary data.</text>
</comment>
<dbReference type="OrthoDB" id="10252486at2759"/>